<dbReference type="GeneID" id="1441063"/>
<dbReference type="SUPFAM" id="SSF53448">
    <property type="entry name" value="Nucleotide-diphospho-sugar transferases"/>
    <property type="match status" value="1"/>
</dbReference>
<accession>Q97BB0</accession>
<dbReference type="HOGENOM" id="CLU_025996_19_1_2"/>
<proteinExistence type="predicted"/>
<gene>
    <name evidence="4" type="ORF">TVG0537452</name>
</gene>
<dbReference type="PhylomeDB" id="Q97BB0"/>
<evidence type="ECO:0000313" key="5">
    <source>
        <dbReference type="Proteomes" id="UP000001017"/>
    </source>
</evidence>
<dbReference type="InterPro" id="IPR001173">
    <property type="entry name" value="Glyco_trans_2-like"/>
</dbReference>
<organism evidence="4 5">
    <name type="scientific">Thermoplasma volcanium (strain ATCC 51530 / DSM 4299 / JCM 9571 / NBRC 15438 / GSS1)</name>
    <dbReference type="NCBI Taxonomy" id="273116"/>
    <lineage>
        <taxon>Archaea</taxon>
        <taxon>Methanobacteriati</taxon>
        <taxon>Thermoplasmatota</taxon>
        <taxon>Thermoplasmata</taxon>
        <taxon>Thermoplasmatales</taxon>
        <taxon>Thermoplasmataceae</taxon>
        <taxon>Thermoplasma</taxon>
    </lineage>
</organism>
<protein>
    <submittedName>
        <fullName evidence="4">Glycosyl transferase</fullName>
    </submittedName>
</protein>
<dbReference type="GO" id="GO:0016757">
    <property type="term" value="F:glycosyltransferase activity"/>
    <property type="evidence" value="ECO:0007669"/>
    <property type="project" value="UniProtKB-KW"/>
</dbReference>
<keyword evidence="5" id="KW-1185">Reference proteome</keyword>
<evidence type="ECO:0000256" key="2">
    <source>
        <dbReference type="ARBA" id="ARBA00022679"/>
    </source>
</evidence>
<dbReference type="EMBL" id="BA000011">
    <property type="protein sequence ID" value="BAB59689.1"/>
    <property type="molecule type" value="Genomic_DNA"/>
</dbReference>
<reference evidence="4 5" key="1">
    <citation type="journal article" date="1999" name="Proc. Jpn. Acad.">
        <title>Determination of the complete genomic DNA sequence of Thermoplasma volvanium GSS1.</title>
        <authorList>
            <person name="Kawashima T."/>
            <person name="Yamamoto Y."/>
            <person name="Aramaki H."/>
            <person name="Nunoshiba T."/>
            <person name="Kawamoto T."/>
            <person name="Watanabe K."/>
            <person name="Yamazaki M."/>
            <person name="Kanehori K."/>
            <person name="Amano N."/>
            <person name="Ohya Y."/>
            <person name="Makino K."/>
            <person name="Suzuki M."/>
        </authorList>
    </citation>
    <scope>NUCLEOTIDE SEQUENCE [LARGE SCALE GENOMIC DNA]</scope>
    <source>
        <strain evidence="5">ATCC 51530 / DSM 4299 / JCM 9571 / NBRC 15438 / GSS1</strain>
    </source>
</reference>
<evidence type="ECO:0000256" key="1">
    <source>
        <dbReference type="ARBA" id="ARBA00022676"/>
    </source>
</evidence>
<reference evidence="4 5" key="2">
    <citation type="journal article" date="2000" name="Proc. Natl. Acad. Sci. U.S.A.">
        <title>Archaeal adaptation to higher temperatures revealed by genomic sequence of Thermoplasma volcanium.</title>
        <authorList>
            <person name="Kawashima T."/>
            <person name="Amano N."/>
            <person name="Koike H."/>
            <person name="Makino S."/>
            <person name="Higuchi S."/>
            <person name="Kawashima-Ohya Y."/>
            <person name="Watanabe K."/>
            <person name="Yamazaki M."/>
            <person name="Kanehori K."/>
            <person name="Kawamoto T."/>
            <person name="Nunoshiba T."/>
            <person name="Yamamoto Y."/>
            <person name="Aramaki H."/>
            <person name="Makino K."/>
            <person name="Suzuki M."/>
        </authorList>
    </citation>
    <scope>NUCLEOTIDE SEQUENCE [LARGE SCALE GENOMIC DNA]</scope>
    <source>
        <strain evidence="5">ATCC 51530 / DSM 4299 / JCM 9571 / NBRC 15438 / GSS1</strain>
    </source>
</reference>
<dbReference type="eggNOG" id="arCOG01381">
    <property type="taxonomic scope" value="Archaea"/>
</dbReference>
<dbReference type="DNASU" id="1441063"/>
<name>Q97BB0_THEVO</name>
<dbReference type="Proteomes" id="UP000001017">
    <property type="component" value="Chromosome"/>
</dbReference>
<dbReference type="STRING" id="273116.gene:9381332"/>
<dbReference type="Pfam" id="PF00535">
    <property type="entry name" value="Glycos_transf_2"/>
    <property type="match status" value="1"/>
</dbReference>
<dbReference type="PANTHER" id="PTHR43630">
    <property type="entry name" value="POLY-BETA-1,6-N-ACETYL-D-GLUCOSAMINE SYNTHASE"/>
    <property type="match status" value="1"/>
</dbReference>
<feature type="domain" description="Glycosyltransferase 2-like" evidence="3">
    <location>
        <begin position="7"/>
        <end position="130"/>
    </location>
</feature>
<dbReference type="PaxDb" id="273116-14324762"/>
<dbReference type="PANTHER" id="PTHR43630:SF1">
    <property type="entry name" value="POLY-BETA-1,6-N-ACETYL-D-GLUCOSAMINE SYNTHASE"/>
    <property type="match status" value="1"/>
</dbReference>
<dbReference type="AlphaFoldDB" id="Q97BB0"/>
<evidence type="ECO:0000259" key="3">
    <source>
        <dbReference type="Pfam" id="PF00535"/>
    </source>
</evidence>
<sequence length="250" mass="28261">MDEEGASVVITIKNEAKNIQKLLDSLFNNDYEHFEVVVVDDMSNDGTEGIVKKYDKVKYIRTRCSRGEGRNIGAMNSSFENILFTDGDAIVSNGWIGGMVSVLNNGFEIAIGKTVYTGKKRYIQDRVKIYFNGIEITAPSVNLAYKKRAFFSLGGFDKRFVTAEDIDLNLRAAMSGFKFGFCNECVVYAKVRDSFISFLKQAFWNGYGRAQLEEKHPGMLKKTDIRLGHNFYDFMHMSAGAAGYLLYKLR</sequence>
<keyword evidence="2 4" id="KW-0808">Transferase</keyword>
<dbReference type="OrthoDB" id="46222at2157"/>
<dbReference type="CAZy" id="GT2">
    <property type="family name" value="Glycosyltransferase Family 2"/>
</dbReference>
<dbReference type="InterPro" id="IPR029044">
    <property type="entry name" value="Nucleotide-diphossugar_trans"/>
</dbReference>
<evidence type="ECO:0000313" key="4">
    <source>
        <dbReference type="EMBL" id="BAB59689.1"/>
    </source>
</evidence>
<dbReference type="KEGG" id="tvo:TVG0537452"/>
<dbReference type="RefSeq" id="WP_010916805.1">
    <property type="nucleotide sequence ID" value="NC_002689.2"/>
</dbReference>
<keyword evidence="1" id="KW-0328">Glycosyltransferase</keyword>
<dbReference type="Gene3D" id="3.90.550.10">
    <property type="entry name" value="Spore Coat Polysaccharide Biosynthesis Protein SpsA, Chain A"/>
    <property type="match status" value="1"/>
</dbReference>